<keyword evidence="7" id="KW-0998">Cell outer membrane</keyword>
<sequence>MKRALLLATAATALTAGGYRIPENSINSLALAAAYAANANGADATYYNPANMVFDDAVQKAEAALTYIGLTGVHFNGSAPQAGVVGTDTSGSDAERENFFVPTLHYVSPAFGDWRFGASMLSPGGLSKRWNDQPARSYAWEVTVQTIEFNPTVAYRITPELSVGGGLRALYVQGVVKSGSIGSRDMAGDGFAFGYNLALSYRPTEALKLAATYRSGIEFNIEGDAKLYFPDDGAYNGTLLYDTGGSVSLPLPAVLQVAAAYTFNEGSAQSTTVEFVYEKDYWSAFKDLDFDYDTDIGALAMYFDDPIPKNWKDTNVYRLGVTQGLDAWTLMAGIAIDETPIPEKTLNFELPDANAIIFSAGARYHLDDAWNLGGGILYDHKEDRRIDGTVNDNNIDGTFTNTAAILVTLGAEYRF</sequence>
<keyword evidence="9" id="KW-1185">Reference proteome</keyword>
<dbReference type="RefSeq" id="WP_345972436.1">
    <property type="nucleotide sequence ID" value="NZ_CP147920.1"/>
</dbReference>
<evidence type="ECO:0000313" key="9">
    <source>
        <dbReference type="Proteomes" id="UP001447842"/>
    </source>
</evidence>
<dbReference type="Gene3D" id="2.40.160.60">
    <property type="entry name" value="Outer membrane protein transport protein (OMPP1/FadL/TodX)"/>
    <property type="match status" value="1"/>
</dbReference>
<evidence type="ECO:0000256" key="2">
    <source>
        <dbReference type="ARBA" id="ARBA00008163"/>
    </source>
</evidence>
<dbReference type="PANTHER" id="PTHR35093">
    <property type="entry name" value="OUTER MEMBRANE PROTEIN NMB0088-RELATED"/>
    <property type="match status" value="1"/>
</dbReference>
<dbReference type="InterPro" id="IPR005017">
    <property type="entry name" value="OMPP1/FadL/TodX"/>
</dbReference>
<comment type="similarity">
    <text evidence="2">Belongs to the OmpP1/FadL family.</text>
</comment>
<keyword evidence="5" id="KW-0732">Signal</keyword>
<keyword evidence="3" id="KW-1134">Transmembrane beta strand</keyword>
<evidence type="ECO:0000256" key="1">
    <source>
        <dbReference type="ARBA" id="ARBA00004571"/>
    </source>
</evidence>
<dbReference type="SUPFAM" id="SSF56935">
    <property type="entry name" value="Porins"/>
    <property type="match status" value="1"/>
</dbReference>
<keyword evidence="4" id="KW-0812">Transmembrane</keyword>
<evidence type="ECO:0000256" key="6">
    <source>
        <dbReference type="ARBA" id="ARBA00023136"/>
    </source>
</evidence>
<dbReference type="PANTHER" id="PTHR35093:SF8">
    <property type="entry name" value="OUTER MEMBRANE PROTEIN NMB0088-RELATED"/>
    <property type="match status" value="1"/>
</dbReference>
<proteinExistence type="inferred from homology"/>
<evidence type="ECO:0000313" key="8">
    <source>
        <dbReference type="EMBL" id="XAU14800.1"/>
    </source>
</evidence>
<dbReference type="Proteomes" id="UP001447842">
    <property type="component" value="Chromosome"/>
</dbReference>
<protein>
    <submittedName>
        <fullName evidence="8">Outer membrane protein transport protein</fullName>
    </submittedName>
</protein>
<dbReference type="EMBL" id="CP147920">
    <property type="protein sequence ID" value="XAU14800.1"/>
    <property type="molecule type" value="Genomic_DNA"/>
</dbReference>
<evidence type="ECO:0000256" key="5">
    <source>
        <dbReference type="ARBA" id="ARBA00022729"/>
    </source>
</evidence>
<gene>
    <name evidence="8" type="ORF">WCY31_11220</name>
</gene>
<accession>A0ABZ3HAQ0</accession>
<keyword evidence="6" id="KW-0472">Membrane</keyword>
<dbReference type="Pfam" id="PF03349">
    <property type="entry name" value="Toluene_X"/>
    <property type="match status" value="1"/>
</dbReference>
<name>A0ABZ3HAQ0_9BACT</name>
<organism evidence="8 9">
    <name type="scientific">Sulfurimonas diazotrophicus</name>
    <dbReference type="NCBI Taxonomy" id="3131939"/>
    <lineage>
        <taxon>Bacteria</taxon>
        <taxon>Pseudomonadati</taxon>
        <taxon>Campylobacterota</taxon>
        <taxon>Epsilonproteobacteria</taxon>
        <taxon>Campylobacterales</taxon>
        <taxon>Sulfurimonadaceae</taxon>
        <taxon>Sulfurimonas</taxon>
    </lineage>
</organism>
<comment type="subcellular location">
    <subcellularLocation>
        <location evidence="1">Cell outer membrane</location>
        <topology evidence="1">Multi-pass membrane protein</topology>
    </subcellularLocation>
</comment>
<evidence type="ECO:0000256" key="7">
    <source>
        <dbReference type="ARBA" id="ARBA00023237"/>
    </source>
</evidence>
<evidence type="ECO:0000256" key="3">
    <source>
        <dbReference type="ARBA" id="ARBA00022452"/>
    </source>
</evidence>
<reference evidence="8 9" key="1">
    <citation type="submission" date="2024-03" db="EMBL/GenBank/DDBJ databases">
        <title>Sulfurimonas sp. HSL3-1.</title>
        <authorList>
            <person name="Wang S."/>
        </authorList>
    </citation>
    <scope>NUCLEOTIDE SEQUENCE [LARGE SCALE GENOMIC DNA]</scope>
    <source>
        <strain evidence="8 9">HSL3-1</strain>
    </source>
</reference>
<evidence type="ECO:0000256" key="4">
    <source>
        <dbReference type="ARBA" id="ARBA00022692"/>
    </source>
</evidence>